<accession>A0A0E9QHY2</accession>
<dbReference type="AlphaFoldDB" id="A0A0E9QHY2"/>
<protein>
    <submittedName>
        <fullName evidence="1">Uncharacterized protein</fullName>
    </submittedName>
</protein>
<name>A0A0E9QHY2_ANGAN</name>
<reference evidence="1" key="1">
    <citation type="submission" date="2014-11" db="EMBL/GenBank/DDBJ databases">
        <authorList>
            <person name="Amaro Gonzalez C."/>
        </authorList>
    </citation>
    <scope>NUCLEOTIDE SEQUENCE</scope>
</reference>
<evidence type="ECO:0000313" key="1">
    <source>
        <dbReference type="EMBL" id="JAH16117.1"/>
    </source>
</evidence>
<sequence length="47" mass="5233">MLCFDSASLFLYSGHWLIFKTAVHEPAPSAVQYLCQSCLLNKALTDV</sequence>
<organism evidence="1">
    <name type="scientific">Anguilla anguilla</name>
    <name type="common">European freshwater eel</name>
    <name type="synonym">Muraena anguilla</name>
    <dbReference type="NCBI Taxonomy" id="7936"/>
    <lineage>
        <taxon>Eukaryota</taxon>
        <taxon>Metazoa</taxon>
        <taxon>Chordata</taxon>
        <taxon>Craniata</taxon>
        <taxon>Vertebrata</taxon>
        <taxon>Euteleostomi</taxon>
        <taxon>Actinopterygii</taxon>
        <taxon>Neopterygii</taxon>
        <taxon>Teleostei</taxon>
        <taxon>Anguilliformes</taxon>
        <taxon>Anguillidae</taxon>
        <taxon>Anguilla</taxon>
    </lineage>
</organism>
<dbReference type="EMBL" id="GBXM01092460">
    <property type="protein sequence ID" value="JAH16117.1"/>
    <property type="molecule type" value="Transcribed_RNA"/>
</dbReference>
<proteinExistence type="predicted"/>
<reference evidence="1" key="2">
    <citation type="journal article" date="2015" name="Fish Shellfish Immunol.">
        <title>Early steps in the European eel (Anguilla anguilla)-Vibrio vulnificus interaction in the gills: Role of the RtxA13 toxin.</title>
        <authorList>
            <person name="Callol A."/>
            <person name="Pajuelo D."/>
            <person name="Ebbesson L."/>
            <person name="Teles M."/>
            <person name="MacKenzie S."/>
            <person name="Amaro C."/>
        </authorList>
    </citation>
    <scope>NUCLEOTIDE SEQUENCE</scope>
</reference>